<gene>
    <name evidence="1" type="ORF">HFP15_14040</name>
</gene>
<proteinExistence type="predicted"/>
<organism evidence="1 2">
    <name type="scientific">Amycolatopsis acididurans</name>
    <dbReference type="NCBI Taxonomy" id="2724524"/>
    <lineage>
        <taxon>Bacteria</taxon>
        <taxon>Bacillati</taxon>
        <taxon>Actinomycetota</taxon>
        <taxon>Actinomycetes</taxon>
        <taxon>Pseudonocardiales</taxon>
        <taxon>Pseudonocardiaceae</taxon>
        <taxon>Amycolatopsis</taxon>
    </lineage>
</organism>
<evidence type="ECO:0000313" key="1">
    <source>
        <dbReference type="EMBL" id="NKQ54004.1"/>
    </source>
</evidence>
<sequence length="315" mass="35097">MRQGNDTSQLASLLTAANAGYGTVLNLKFDYPQGLPRAGSDTMTQLLRRLDDVLAATMGTMSIVVVGNEPFYECGKDDRTSAAINTFYEQIAQHVLDYRGRTCGTGCRTEIYLGALTDLNDPQGRTPQTERWMEFVRTTPALAGTDCHPHVPSLEDGQRYLDYVVPRLGTGQKFLATEFSLIKLYREHMKDRVPAAYAARRHLPAATPVWQVLRDFLRKPVPQAQWMDFLTSCPWFADTQTFLTDMVTRFRQSGRCAVAAYGITQDAAMSQDFGPDSSPWILNSVFCPHTVQPGPDGLPGQNTVWAQQFRSAQGQ</sequence>
<name>A0ABX1J2Z8_9PSEU</name>
<dbReference type="EMBL" id="JAAXLS010000007">
    <property type="protein sequence ID" value="NKQ54004.1"/>
    <property type="molecule type" value="Genomic_DNA"/>
</dbReference>
<reference evidence="1 2" key="1">
    <citation type="submission" date="2020-04" db="EMBL/GenBank/DDBJ databases">
        <title>Novel species.</title>
        <authorList>
            <person name="Teo W.F.A."/>
            <person name="Lipun K."/>
            <person name="Srisuk N."/>
            <person name="Duangmal K."/>
        </authorList>
    </citation>
    <scope>NUCLEOTIDE SEQUENCE [LARGE SCALE GENOMIC DNA]</scope>
    <source>
        <strain evidence="1 2">K13G38</strain>
    </source>
</reference>
<evidence type="ECO:0000313" key="2">
    <source>
        <dbReference type="Proteomes" id="UP000715441"/>
    </source>
</evidence>
<keyword evidence="2" id="KW-1185">Reference proteome</keyword>
<accession>A0ABX1J2Z8</accession>
<dbReference type="Proteomes" id="UP000715441">
    <property type="component" value="Unassembled WGS sequence"/>
</dbReference>
<protein>
    <submittedName>
        <fullName evidence="1">Uncharacterized protein</fullName>
    </submittedName>
</protein>
<comment type="caution">
    <text evidence="1">The sequence shown here is derived from an EMBL/GenBank/DDBJ whole genome shotgun (WGS) entry which is preliminary data.</text>
</comment>